<proteinExistence type="predicted"/>
<organism evidence="1 2">
    <name type="scientific">Funneliformis caledonium</name>
    <dbReference type="NCBI Taxonomy" id="1117310"/>
    <lineage>
        <taxon>Eukaryota</taxon>
        <taxon>Fungi</taxon>
        <taxon>Fungi incertae sedis</taxon>
        <taxon>Mucoromycota</taxon>
        <taxon>Glomeromycotina</taxon>
        <taxon>Glomeromycetes</taxon>
        <taxon>Glomerales</taxon>
        <taxon>Glomeraceae</taxon>
        <taxon>Funneliformis</taxon>
    </lineage>
</organism>
<sequence length="47" mass="5436">EYPSSYYLKEGTSTAQISTTKIQMNSISEKELLEKFKQFTNLQNAMN</sequence>
<keyword evidence="2" id="KW-1185">Reference proteome</keyword>
<evidence type="ECO:0000313" key="1">
    <source>
        <dbReference type="EMBL" id="CAG8748492.1"/>
    </source>
</evidence>
<comment type="caution">
    <text evidence="1">The sequence shown here is derived from an EMBL/GenBank/DDBJ whole genome shotgun (WGS) entry which is preliminary data.</text>
</comment>
<protein>
    <submittedName>
        <fullName evidence="1">9758_t:CDS:1</fullName>
    </submittedName>
</protein>
<reference evidence="1" key="1">
    <citation type="submission" date="2021-06" db="EMBL/GenBank/DDBJ databases">
        <authorList>
            <person name="Kallberg Y."/>
            <person name="Tangrot J."/>
            <person name="Rosling A."/>
        </authorList>
    </citation>
    <scope>NUCLEOTIDE SEQUENCE</scope>
    <source>
        <strain evidence="1">UK204</strain>
    </source>
</reference>
<dbReference type="AlphaFoldDB" id="A0A9N9IVM2"/>
<evidence type="ECO:0000313" key="2">
    <source>
        <dbReference type="Proteomes" id="UP000789570"/>
    </source>
</evidence>
<name>A0A9N9IVM2_9GLOM</name>
<dbReference type="Proteomes" id="UP000789570">
    <property type="component" value="Unassembled WGS sequence"/>
</dbReference>
<dbReference type="EMBL" id="CAJVPQ010017474">
    <property type="protein sequence ID" value="CAG8748492.1"/>
    <property type="molecule type" value="Genomic_DNA"/>
</dbReference>
<feature type="non-terminal residue" evidence="1">
    <location>
        <position position="1"/>
    </location>
</feature>
<gene>
    <name evidence="1" type="ORF">FCALED_LOCUS16136</name>
</gene>
<accession>A0A9N9IVM2</accession>